<feature type="binding site" evidence="11">
    <location>
        <position position="184"/>
    </location>
    <ligand>
        <name>Mn(2+)</name>
        <dbReference type="ChEBI" id="CHEBI:29035"/>
    </ligand>
</feature>
<dbReference type="PANTHER" id="PTHR10896">
    <property type="entry name" value="GALACTOSYLGALACTOSYLXYLOSYLPROTEIN 3-BETA-GLUCURONOSYLTRANSFERASE BETA-1,3-GLUCURONYLTRANSFERASE"/>
    <property type="match status" value="1"/>
</dbReference>
<evidence type="ECO:0000256" key="7">
    <source>
        <dbReference type="ARBA" id="ARBA00022989"/>
    </source>
</evidence>
<evidence type="ECO:0000256" key="2">
    <source>
        <dbReference type="ARBA" id="ARBA00007706"/>
    </source>
</evidence>
<comment type="catalytic activity">
    <reaction evidence="10 13">
        <text>3-O-(beta-D-galactosyl-(1-&gt;3)-beta-D-galactosyl-(1-&gt;4)-beta-D-xylosyl)-L-seryl-[protein] + UDP-alpha-D-glucuronate = 3-O-(beta-D-GlcA-(1-&gt;3)-beta-D-Gal-(1-&gt;3)-beta-D-Gal-(1-&gt;4)-beta-D-Xyl)-L-seryl-[protein] + UDP + H(+)</text>
        <dbReference type="Rhea" id="RHEA:24168"/>
        <dbReference type="Rhea" id="RHEA-COMP:12571"/>
        <dbReference type="Rhea" id="RHEA-COMP:12573"/>
        <dbReference type="ChEBI" id="CHEBI:15378"/>
        <dbReference type="ChEBI" id="CHEBI:58052"/>
        <dbReference type="ChEBI" id="CHEBI:58223"/>
        <dbReference type="ChEBI" id="CHEBI:132090"/>
        <dbReference type="ChEBI" id="CHEBI:132093"/>
        <dbReference type="EC" id="2.4.1.135"/>
    </reaction>
</comment>
<reference evidence="14" key="1">
    <citation type="submission" date="2021-01" db="UniProtKB">
        <authorList>
            <consortium name="EnsemblMetazoa"/>
        </authorList>
    </citation>
    <scope>IDENTIFICATION</scope>
</reference>
<dbReference type="EC" id="2.4.1.135" evidence="3 13"/>
<comment type="subcellular location">
    <subcellularLocation>
        <location evidence="13">Golgi apparatus membrane</location>
        <topology evidence="13">Single-pass type II membrane protein</topology>
    </subcellularLocation>
    <subcellularLocation>
        <location evidence="1">Membrane</location>
        <topology evidence="1">Single-pass type II membrane protein</topology>
    </subcellularLocation>
</comment>
<dbReference type="Proteomes" id="UP000594262">
    <property type="component" value="Unplaced"/>
</dbReference>
<keyword evidence="4 13" id="KW-0808">Transferase</keyword>
<comment type="pathway">
    <text evidence="13">Protein modification; protein glycosylation.</text>
</comment>
<keyword evidence="15" id="KW-1185">Reference proteome</keyword>
<keyword evidence="13" id="KW-0333">Golgi apparatus</keyword>
<dbReference type="GO" id="GO:0046872">
    <property type="term" value="F:metal ion binding"/>
    <property type="evidence" value="ECO:0007669"/>
    <property type="project" value="UniProtKB-KW"/>
</dbReference>
<dbReference type="GO" id="GO:0050650">
    <property type="term" value="P:chondroitin sulfate proteoglycan biosynthetic process"/>
    <property type="evidence" value="ECO:0007669"/>
    <property type="project" value="TreeGrafter"/>
</dbReference>
<dbReference type="GO" id="GO:0015018">
    <property type="term" value="F:galactosylgalactosylxylosylprotein 3-beta-glucuronosyltransferase activity"/>
    <property type="evidence" value="ECO:0007669"/>
    <property type="project" value="UniProtKB-UniRule"/>
</dbReference>
<comment type="cofactor">
    <cofactor evidence="11 13">
        <name>Mn(2+)</name>
        <dbReference type="ChEBI" id="CHEBI:29035"/>
    </cofactor>
</comment>
<evidence type="ECO:0000256" key="11">
    <source>
        <dbReference type="PIRSR" id="PIRSR605027-3"/>
    </source>
</evidence>
<dbReference type="GO" id="GO:0005975">
    <property type="term" value="P:carbohydrate metabolic process"/>
    <property type="evidence" value="ECO:0007669"/>
    <property type="project" value="TreeGrafter"/>
</dbReference>
<evidence type="ECO:0000256" key="4">
    <source>
        <dbReference type="ARBA" id="ARBA00022679"/>
    </source>
</evidence>
<name>A0A7M5X017_9CNID</name>
<sequence length="246" mass="28793">MIPSRIQTKIQIGCFALLICVFLSMLHFLCQREDTSAAINLLHLTKNKLFSLKKKVDLIDRKSRTLSKDNTDVTLFLITPTYARYTQQADLVRLSYTLKHVDNLHWIVVEDSEVQTKLVRKVLKDSQITYTQLNVKTRKDLQLGENDPRWKKHRGVDQRNHALEWIRLNVGWNRRGVVYFADDDNTYHLDLFSEMRTTRKVSIWPVALVGGLRWEGPFVRMEKSSDFSLHGRSASGLFLLIWQHLQ</sequence>
<dbReference type="Pfam" id="PF03360">
    <property type="entry name" value="Glyco_transf_43"/>
    <property type="match status" value="1"/>
</dbReference>
<keyword evidence="6 13" id="KW-0735">Signal-anchor</keyword>
<keyword evidence="5 13" id="KW-0812">Transmembrane</keyword>
<dbReference type="AlphaFoldDB" id="A0A7M5X017"/>
<proteinExistence type="inferred from homology"/>
<feature type="site" description="Interaction with galactose moiety of substrate glycoprotein" evidence="12">
    <location>
        <position position="215"/>
    </location>
</feature>
<evidence type="ECO:0000313" key="15">
    <source>
        <dbReference type="Proteomes" id="UP000594262"/>
    </source>
</evidence>
<evidence type="ECO:0000313" key="14">
    <source>
        <dbReference type="EnsemblMetazoa" id="CLYHEMP015377.1"/>
    </source>
</evidence>
<evidence type="ECO:0000256" key="12">
    <source>
        <dbReference type="PIRSR" id="PIRSR605027-4"/>
    </source>
</evidence>
<dbReference type="InterPro" id="IPR029044">
    <property type="entry name" value="Nucleotide-diphossugar_trans"/>
</dbReference>
<evidence type="ECO:0000256" key="9">
    <source>
        <dbReference type="ARBA" id="ARBA00023180"/>
    </source>
</evidence>
<dbReference type="EnsemblMetazoa" id="CLYHEMT015377.1">
    <property type="protein sequence ID" value="CLYHEMP015377.1"/>
    <property type="gene ID" value="CLYHEMG015377"/>
</dbReference>
<feature type="transmembrane region" description="Helical" evidence="13">
    <location>
        <begin position="12"/>
        <end position="29"/>
    </location>
</feature>
<organism evidence="14 15">
    <name type="scientific">Clytia hemisphaerica</name>
    <dbReference type="NCBI Taxonomy" id="252671"/>
    <lineage>
        <taxon>Eukaryota</taxon>
        <taxon>Metazoa</taxon>
        <taxon>Cnidaria</taxon>
        <taxon>Hydrozoa</taxon>
        <taxon>Hydroidolina</taxon>
        <taxon>Leptothecata</taxon>
        <taxon>Obeliida</taxon>
        <taxon>Clytiidae</taxon>
        <taxon>Clytia</taxon>
    </lineage>
</organism>
<evidence type="ECO:0000256" key="3">
    <source>
        <dbReference type="ARBA" id="ARBA00012641"/>
    </source>
</evidence>
<keyword evidence="7 13" id="KW-1133">Transmembrane helix</keyword>
<evidence type="ECO:0000256" key="8">
    <source>
        <dbReference type="ARBA" id="ARBA00023136"/>
    </source>
</evidence>
<dbReference type="PANTHER" id="PTHR10896:SF65">
    <property type="entry name" value="GALACTOSYLGALACTOSYLXYLOSYLPROTEIN 3-BETA-GLUCURONOSYLTRANSFERASE 3"/>
    <property type="match status" value="1"/>
</dbReference>
<keyword evidence="11 13" id="KW-0479">Metal-binding</keyword>
<dbReference type="OrthoDB" id="675023at2759"/>
<accession>A0A7M5X017</accession>
<dbReference type="UniPathway" id="UPA00378"/>
<evidence type="ECO:0000256" key="5">
    <source>
        <dbReference type="ARBA" id="ARBA00022692"/>
    </source>
</evidence>
<evidence type="ECO:0000256" key="6">
    <source>
        <dbReference type="ARBA" id="ARBA00022968"/>
    </source>
</evidence>
<protein>
    <recommendedName>
        <fullName evidence="3 13">Galactosylgalactosylxylosylprotein 3-beta-glucuronosyltransferase</fullName>
        <ecNumber evidence="3 13">2.4.1.135</ecNumber>
    </recommendedName>
</protein>
<keyword evidence="9" id="KW-0325">Glycoprotein</keyword>
<dbReference type="Gene3D" id="3.90.550.10">
    <property type="entry name" value="Spore Coat Polysaccharide Biosynthesis Protein SpsA, Chain A"/>
    <property type="match status" value="1"/>
</dbReference>
<keyword evidence="11 13" id="KW-0464">Manganese</keyword>
<keyword evidence="8 13" id="KW-0472">Membrane</keyword>
<comment type="similarity">
    <text evidence="2 13">Belongs to the glycosyltransferase 43 family.</text>
</comment>
<dbReference type="SUPFAM" id="SSF53448">
    <property type="entry name" value="Nucleotide-diphospho-sugar transferases"/>
    <property type="match status" value="1"/>
</dbReference>
<dbReference type="GO" id="GO:0000139">
    <property type="term" value="C:Golgi membrane"/>
    <property type="evidence" value="ECO:0007669"/>
    <property type="project" value="UniProtKB-SubCell"/>
</dbReference>
<dbReference type="InterPro" id="IPR005027">
    <property type="entry name" value="Glyco_trans_43"/>
</dbReference>
<evidence type="ECO:0000256" key="13">
    <source>
        <dbReference type="RuleBase" id="RU363127"/>
    </source>
</evidence>
<evidence type="ECO:0000256" key="10">
    <source>
        <dbReference type="ARBA" id="ARBA00047979"/>
    </source>
</evidence>
<evidence type="ECO:0000256" key="1">
    <source>
        <dbReference type="ARBA" id="ARBA00004606"/>
    </source>
</evidence>